<evidence type="ECO:0000256" key="1">
    <source>
        <dbReference type="ARBA" id="ARBA00006806"/>
    </source>
</evidence>
<organism evidence="5 6">
    <name type="scientific">Taphrina deformans (strain PYCC 5710 / ATCC 11124 / CBS 356.35 / IMI 108563 / JCM 9778 / NBRC 8474)</name>
    <name type="common">Peach leaf curl fungus</name>
    <name type="synonym">Lalaria deformans</name>
    <dbReference type="NCBI Taxonomy" id="1097556"/>
    <lineage>
        <taxon>Eukaryota</taxon>
        <taxon>Fungi</taxon>
        <taxon>Dikarya</taxon>
        <taxon>Ascomycota</taxon>
        <taxon>Taphrinomycotina</taxon>
        <taxon>Taphrinomycetes</taxon>
        <taxon>Taphrinales</taxon>
        <taxon>Taphrinaceae</taxon>
        <taxon>Taphrina</taxon>
    </lineage>
</organism>
<evidence type="ECO:0000256" key="2">
    <source>
        <dbReference type="ARBA" id="ARBA00023186"/>
    </source>
</evidence>
<dbReference type="GO" id="GO:0005829">
    <property type="term" value="C:cytosol"/>
    <property type="evidence" value="ECO:0007669"/>
    <property type="project" value="TreeGrafter"/>
</dbReference>
<dbReference type="STRING" id="1097556.R4XEV7"/>
<dbReference type="Pfam" id="PF02970">
    <property type="entry name" value="TBCA"/>
    <property type="match status" value="1"/>
</dbReference>
<dbReference type="PANTHER" id="PTHR21500:SF0">
    <property type="entry name" value="TUBULIN-SPECIFIC CHAPERONE A"/>
    <property type="match status" value="1"/>
</dbReference>
<dbReference type="GO" id="GO:0048487">
    <property type="term" value="F:beta-tubulin binding"/>
    <property type="evidence" value="ECO:0007669"/>
    <property type="project" value="InterPro"/>
</dbReference>
<reference evidence="5 6" key="1">
    <citation type="journal article" date="2013" name="MBio">
        <title>Genome sequencing of the plant pathogen Taphrina deformans, the causal agent of peach leaf curl.</title>
        <authorList>
            <person name="Cisse O.H."/>
            <person name="Almeida J.M.G.C.F."/>
            <person name="Fonseca A."/>
            <person name="Kumar A.A."/>
            <person name="Salojaervi J."/>
            <person name="Overmyer K."/>
            <person name="Hauser P.M."/>
            <person name="Pagni M."/>
        </authorList>
    </citation>
    <scope>NUCLEOTIDE SEQUENCE [LARGE SCALE GENOMIC DNA]</scope>
    <source>
        <strain evidence="6">PYCC 5710 / ATCC 11124 / CBS 356.35 / IMI 108563 / JCM 9778 / NBRC 8474</strain>
    </source>
</reference>
<dbReference type="AlphaFoldDB" id="R4XEV7"/>
<evidence type="ECO:0000313" key="6">
    <source>
        <dbReference type="Proteomes" id="UP000013776"/>
    </source>
</evidence>
<dbReference type="GO" id="GO:0005874">
    <property type="term" value="C:microtubule"/>
    <property type="evidence" value="ECO:0007669"/>
    <property type="project" value="UniProtKB-KW"/>
</dbReference>
<keyword evidence="3" id="KW-0963">Cytoplasm</keyword>
<dbReference type="Gene3D" id="1.20.58.90">
    <property type="match status" value="1"/>
</dbReference>
<comment type="caution">
    <text evidence="5">The sequence shown here is derived from an EMBL/GenBank/DDBJ whole genome shotgun (WGS) entry which is preliminary data.</text>
</comment>
<evidence type="ECO:0000256" key="4">
    <source>
        <dbReference type="SAM" id="MobiDB-lite"/>
    </source>
</evidence>
<keyword evidence="2 3" id="KW-0143">Chaperone</keyword>
<proteinExistence type="inferred from homology"/>
<comment type="similarity">
    <text evidence="1 3">Belongs to the TBCA family.</text>
</comment>
<evidence type="ECO:0000256" key="3">
    <source>
        <dbReference type="RuleBase" id="RU364030"/>
    </source>
</evidence>
<keyword evidence="3" id="KW-0206">Cytoskeleton</keyword>
<dbReference type="eggNOG" id="KOG3470">
    <property type="taxonomic scope" value="Eukaryota"/>
</dbReference>
<keyword evidence="3" id="KW-0493">Microtubule</keyword>
<gene>
    <name evidence="5" type="ORF">TAPDE_004853</name>
</gene>
<dbReference type="OrthoDB" id="296187at2759"/>
<dbReference type="InterPro" id="IPR004226">
    <property type="entry name" value="TBCA"/>
</dbReference>
<feature type="compositionally biased region" description="Basic and acidic residues" evidence="4">
    <location>
        <begin position="92"/>
        <end position="108"/>
    </location>
</feature>
<dbReference type="GO" id="GO:0007021">
    <property type="term" value="P:tubulin complex assembly"/>
    <property type="evidence" value="ECO:0007669"/>
    <property type="project" value="UniProtKB-UniRule"/>
</dbReference>
<dbReference type="VEuPathDB" id="FungiDB:TAPDE_004853"/>
<dbReference type="PANTHER" id="PTHR21500">
    <property type="entry name" value="TUBULIN-SPECIFIC CHAPERONE A"/>
    <property type="match status" value="1"/>
</dbReference>
<evidence type="ECO:0000313" key="5">
    <source>
        <dbReference type="EMBL" id="CCG84397.1"/>
    </source>
</evidence>
<dbReference type="EMBL" id="CAHR02000231">
    <property type="protein sequence ID" value="CCG84397.1"/>
    <property type="molecule type" value="Genomic_DNA"/>
</dbReference>
<dbReference type="SUPFAM" id="SSF46988">
    <property type="entry name" value="Tubulin chaperone cofactor A"/>
    <property type="match status" value="1"/>
</dbReference>
<dbReference type="GO" id="GO:0007023">
    <property type="term" value="P:post-chaperonin tubulin folding pathway"/>
    <property type="evidence" value="ECO:0007669"/>
    <property type="project" value="UniProtKB-UniRule"/>
</dbReference>
<sequence>MSEAKRSLKIKTGAVKRLAKDVQYSQKESESERTRLATLKANGGDEYEIRAQDKVIADADQMIPDYRKRLAAAIEELEELTTSDEPALQDSEELKSANEVLAEARKQL</sequence>
<dbReference type="Proteomes" id="UP000013776">
    <property type="component" value="Unassembled WGS sequence"/>
</dbReference>
<name>R4XEV7_TAPDE</name>
<accession>R4XEV7</accession>
<comment type="subcellular location">
    <subcellularLocation>
        <location evidence="3">Cytoplasm</location>
        <location evidence="3">Cytoskeleton</location>
    </subcellularLocation>
</comment>
<comment type="subunit">
    <text evidence="3">Supercomplex made of cofactors A to E. Cofactors A and D function by capturing and stabilizing tubulin in a quasi-native conformation. Cofactor E binds to the cofactor D-tubulin complex; interaction with cofactor C then causes the release of tubulin polypeptides that are committed to the native state.</text>
</comment>
<feature type="region of interest" description="Disordered" evidence="4">
    <location>
        <begin position="80"/>
        <end position="108"/>
    </location>
</feature>
<dbReference type="InterPro" id="IPR036126">
    <property type="entry name" value="TBCA_sf"/>
</dbReference>
<keyword evidence="6" id="KW-1185">Reference proteome</keyword>
<protein>
    <recommendedName>
        <fullName evidence="3">Tubulin-specific chaperone A</fullName>
    </recommendedName>
</protein>